<accession>A0A2P8EN90</accession>
<feature type="signal peptide" evidence="1">
    <location>
        <begin position="1"/>
        <end position="21"/>
    </location>
</feature>
<sequence length="333" mass="35890">MRNLLSILILSLSAWSMTVTAAEPVEIGYMPIIPVSQAFLTLDEDRLATIGIQDPELIQFQNGPAMVQALLAGQLDIAYLGIGPAMVARAKGADIKVVASNIVEQISLVALGELAPYFASGDPATAFSRFATDKGRKPVIATFPTGSVPDTVLQYWLRKQLQIDPDQVEVIYQGAAQVQQSLLTGAVDGAAILEPIVSISLDRLPDARVVASGSEMFPNQPGAVLVVRETLINEQPETVQALVAVHAEVSRLLREHPEQAVTAVQRYVGGGRLSAAIVQRALENSSAHFVDDPRQIIDGTRAMHDFQAELGTLKADVDLDQLFNTRFYETLAP</sequence>
<keyword evidence="3" id="KW-1185">Reference proteome</keyword>
<feature type="chain" id="PRO_5015184959" evidence="1">
    <location>
        <begin position="22"/>
        <end position="333"/>
    </location>
</feature>
<evidence type="ECO:0000256" key="1">
    <source>
        <dbReference type="SAM" id="SignalP"/>
    </source>
</evidence>
<evidence type="ECO:0000313" key="3">
    <source>
        <dbReference type="Proteomes" id="UP000242133"/>
    </source>
</evidence>
<dbReference type="Pfam" id="PF13379">
    <property type="entry name" value="NMT1_2"/>
    <property type="match status" value="1"/>
</dbReference>
<gene>
    <name evidence="2" type="ORF">CLV44_12423</name>
</gene>
<dbReference type="EMBL" id="PYGI01000024">
    <property type="protein sequence ID" value="PSL10943.1"/>
    <property type="molecule type" value="Genomic_DNA"/>
</dbReference>
<dbReference type="SUPFAM" id="SSF53850">
    <property type="entry name" value="Periplasmic binding protein-like II"/>
    <property type="match status" value="1"/>
</dbReference>
<protein>
    <submittedName>
        <fullName evidence="2">NitT/TauT family transport system substrate-binding protein</fullName>
    </submittedName>
</protein>
<dbReference type="Gene3D" id="3.40.190.10">
    <property type="entry name" value="Periplasmic binding protein-like II"/>
    <property type="match status" value="2"/>
</dbReference>
<comment type="caution">
    <text evidence="2">The sequence shown here is derived from an EMBL/GenBank/DDBJ whole genome shotgun (WGS) entry which is preliminary data.</text>
</comment>
<dbReference type="AlphaFoldDB" id="A0A2P8EN90"/>
<reference evidence="2 3" key="1">
    <citation type="submission" date="2018-03" db="EMBL/GenBank/DDBJ databases">
        <title>Genomic Encyclopedia of Archaeal and Bacterial Type Strains, Phase II (KMG-II): from individual species to whole genera.</title>
        <authorList>
            <person name="Goeker M."/>
        </authorList>
    </citation>
    <scope>NUCLEOTIDE SEQUENCE [LARGE SCALE GENOMIC DNA]</scope>
    <source>
        <strain evidence="2 3">DSM 17586</strain>
    </source>
</reference>
<keyword evidence="1" id="KW-0732">Signal</keyword>
<dbReference type="PANTHER" id="PTHR30024">
    <property type="entry name" value="ALIPHATIC SULFONATES-BINDING PROTEIN-RELATED"/>
    <property type="match status" value="1"/>
</dbReference>
<organism evidence="2 3">
    <name type="scientific">Marinobacterium halophilum</name>
    <dbReference type="NCBI Taxonomy" id="267374"/>
    <lineage>
        <taxon>Bacteria</taxon>
        <taxon>Pseudomonadati</taxon>
        <taxon>Pseudomonadota</taxon>
        <taxon>Gammaproteobacteria</taxon>
        <taxon>Oceanospirillales</taxon>
        <taxon>Oceanospirillaceae</taxon>
        <taxon>Marinobacterium</taxon>
    </lineage>
</organism>
<dbReference type="Proteomes" id="UP000242133">
    <property type="component" value="Unassembled WGS sequence"/>
</dbReference>
<dbReference type="RefSeq" id="WP_106592976.1">
    <property type="nucleotide sequence ID" value="NZ_PYGI01000024.1"/>
</dbReference>
<proteinExistence type="predicted"/>
<dbReference type="OrthoDB" id="9815602at2"/>
<evidence type="ECO:0000313" key="2">
    <source>
        <dbReference type="EMBL" id="PSL10943.1"/>
    </source>
</evidence>
<name>A0A2P8EN90_9GAMM</name>